<sequence>MVCRSTGMRSTVKPCGNTVNPPVPTEKLVRLTTGFSGNARPPGNSVMLSRPPVRLTVTGVWSGTVRPAGNKAKDDVDRLKVAPNGPGIVPGPP</sequence>
<feature type="region of interest" description="Disordered" evidence="1">
    <location>
        <begin position="1"/>
        <end position="21"/>
    </location>
</feature>
<reference evidence="2 3" key="1">
    <citation type="submission" date="2015-03" db="EMBL/GenBank/DDBJ databases">
        <authorList>
            <consortium name="Pathogen Informatics"/>
        </authorList>
    </citation>
    <scope>NUCLEOTIDE SEQUENCE [LARGE SCALE GENOMIC DNA]</scope>
    <source>
        <strain evidence="2 3">C09601061</strain>
    </source>
</reference>
<protein>
    <submittedName>
        <fullName evidence="2">Uncharacterized protein</fullName>
    </submittedName>
</protein>
<evidence type="ECO:0000313" key="2">
    <source>
        <dbReference type="EMBL" id="CFR66553.1"/>
    </source>
</evidence>
<organism evidence="2 3">
    <name type="scientific">Mycobacterium tuberculosis</name>
    <dbReference type="NCBI Taxonomy" id="1773"/>
    <lineage>
        <taxon>Bacteria</taxon>
        <taxon>Bacillati</taxon>
        <taxon>Actinomycetota</taxon>
        <taxon>Actinomycetes</taxon>
        <taxon>Mycobacteriales</taxon>
        <taxon>Mycobacteriaceae</taxon>
        <taxon>Mycobacterium</taxon>
        <taxon>Mycobacterium tuberculosis complex</taxon>
    </lineage>
</organism>
<accession>A0A654TWD8</accession>
<gene>
    <name evidence="2" type="ORF">ERS007657_00372</name>
</gene>
<evidence type="ECO:0000256" key="1">
    <source>
        <dbReference type="SAM" id="MobiDB-lite"/>
    </source>
</evidence>
<proteinExistence type="predicted"/>
<dbReference type="AlphaFoldDB" id="A0A654TWD8"/>
<dbReference type="Proteomes" id="UP000046680">
    <property type="component" value="Unassembled WGS sequence"/>
</dbReference>
<dbReference type="EMBL" id="CGCX01000076">
    <property type="protein sequence ID" value="CFR66553.1"/>
    <property type="molecule type" value="Genomic_DNA"/>
</dbReference>
<evidence type="ECO:0000313" key="3">
    <source>
        <dbReference type="Proteomes" id="UP000046680"/>
    </source>
</evidence>
<name>A0A654TWD8_MYCTX</name>